<evidence type="ECO:0000256" key="1">
    <source>
        <dbReference type="ARBA" id="ARBA00009748"/>
    </source>
</evidence>
<proteinExistence type="inferred from homology"/>
<feature type="domain" description="Bifunctional inhibitor/plant lipid transfer protein/seed storage helical" evidence="6">
    <location>
        <begin position="34"/>
        <end position="101"/>
    </location>
</feature>
<evidence type="ECO:0000256" key="5">
    <source>
        <dbReference type="SAM" id="SignalP"/>
    </source>
</evidence>
<dbReference type="SMART" id="SM00499">
    <property type="entry name" value="AAI"/>
    <property type="match status" value="1"/>
</dbReference>
<evidence type="ECO:0000259" key="6">
    <source>
        <dbReference type="SMART" id="SM00499"/>
    </source>
</evidence>
<keyword evidence="8" id="KW-1185">Reference proteome</keyword>
<keyword evidence="4" id="KW-0325">Glycoprotein</keyword>
<dbReference type="InterPro" id="IPR043325">
    <property type="entry name" value="LTSS"/>
</dbReference>
<dbReference type="InterPro" id="IPR036312">
    <property type="entry name" value="Bifun_inhib/LTP/seed_sf"/>
</dbReference>
<evidence type="ECO:0000256" key="4">
    <source>
        <dbReference type="ARBA" id="ARBA00023180"/>
    </source>
</evidence>
<feature type="signal peptide" evidence="5">
    <location>
        <begin position="1"/>
        <end position="29"/>
    </location>
</feature>
<evidence type="ECO:0000313" key="7">
    <source>
        <dbReference type="EMBL" id="CAD6214115.1"/>
    </source>
</evidence>
<dbReference type="OrthoDB" id="911994at2759"/>
<protein>
    <recommendedName>
        <fullName evidence="6">Bifunctional inhibitor/plant lipid transfer protein/seed storage helical domain-containing protein</fullName>
    </recommendedName>
</protein>
<dbReference type="Pfam" id="PF14368">
    <property type="entry name" value="LTP_2"/>
    <property type="match status" value="1"/>
</dbReference>
<dbReference type="Gene3D" id="1.10.110.10">
    <property type="entry name" value="Plant lipid-transfer and hydrophobic proteins"/>
    <property type="match status" value="1"/>
</dbReference>
<evidence type="ECO:0000313" key="8">
    <source>
        <dbReference type="Proteomes" id="UP000604825"/>
    </source>
</evidence>
<comment type="similarity">
    <text evidence="1">Belongs to the plant LTP family.</text>
</comment>
<name>A0A811MRZ9_9POAL</name>
<keyword evidence="3" id="KW-1015">Disulfide bond</keyword>
<dbReference type="CDD" id="cd00010">
    <property type="entry name" value="AAI_LTSS"/>
    <property type="match status" value="1"/>
</dbReference>
<comment type="caution">
    <text evidence="7">The sequence shown here is derived from an EMBL/GenBank/DDBJ whole genome shotgun (WGS) entry which is preliminary data.</text>
</comment>
<dbReference type="InterPro" id="IPR016140">
    <property type="entry name" value="Bifunc_inhib/LTP/seed_store"/>
</dbReference>
<dbReference type="AlphaFoldDB" id="A0A811MRZ9"/>
<keyword evidence="2 5" id="KW-0732">Signal</keyword>
<gene>
    <name evidence="7" type="ORF">NCGR_LOCUS9571</name>
</gene>
<reference evidence="7" key="1">
    <citation type="submission" date="2020-10" db="EMBL/GenBank/DDBJ databases">
        <authorList>
            <person name="Han B."/>
            <person name="Lu T."/>
            <person name="Zhao Q."/>
            <person name="Huang X."/>
            <person name="Zhao Y."/>
        </authorList>
    </citation>
    <scope>NUCLEOTIDE SEQUENCE</scope>
</reference>
<feature type="chain" id="PRO_5032320389" description="Bifunctional inhibitor/plant lipid transfer protein/seed storage helical domain-containing protein" evidence="5">
    <location>
        <begin position="30"/>
        <end position="132"/>
    </location>
</feature>
<sequence>MASRGRATAARFWLLAAASLLVAAASARSGPGECTSALVSLSPCVDYMCRDEATSALARCCSQLRSVARSRLQCLCAALGVDRTTALSLRVVCNVQTVSECESACSGSVGAGSTQAFEGEGDALPGTPLYGT</sequence>
<evidence type="ECO:0000256" key="3">
    <source>
        <dbReference type="ARBA" id="ARBA00023157"/>
    </source>
</evidence>
<accession>A0A811MRZ9</accession>
<evidence type="ECO:0000256" key="2">
    <source>
        <dbReference type="ARBA" id="ARBA00022729"/>
    </source>
</evidence>
<dbReference type="Proteomes" id="UP000604825">
    <property type="component" value="Unassembled WGS sequence"/>
</dbReference>
<organism evidence="7 8">
    <name type="scientific">Miscanthus lutarioriparius</name>
    <dbReference type="NCBI Taxonomy" id="422564"/>
    <lineage>
        <taxon>Eukaryota</taxon>
        <taxon>Viridiplantae</taxon>
        <taxon>Streptophyta</taxon>
        <taxon>Embryophyta</taxon>
        <taxon>Tracheophyta</taxon>
        <taxon>Spermatophyta</taxon>
        <taxon>Magnoliopsida</taxon>
        <taxon>Liliopsida</taxon>
        <taxon>Poales</taxon>
        <taxon>Poaceae</taxon>
        <taxon>PACMAD clade</taxon>
        <taxon>Panicoideae</taxon>
        <taxon>Andropogonodae</taxon>
        <taxon>Andropogoneae</taxon>
        <taxon>Saccharinae</taxon>
        <taxon>Miscanthus</taxon>
    </lineage>
</organism>
<dbReference type="SUPFAM" id="SSF47699">
    <property type="entry name" value="Bifunctional inhibitor/lipid-transfer protein/seed storage 2S albumin"/>
    <property type="match status" value="1"/>
</dbReference>
<dbReference type="PANTHER" id="PTHR33044">
    <property type="entry name" value="BIFUNCTIONAL INHIBITOR/LIPID-TRANSFER PROTEIN/SEED STORAGE 2S ALBUMIN SUPERFAMILY PROTEIN-RELATED"/>
    <property type="match status" value="1"/>
</dbReference>
<dbReference type="EMBL" id="CAJGYO010000002">
    <property type="protein sequence ID" value="CAD6214115.1"/>
    <property type="molecule type" value="Genomic_DNA"/>
</dbReference>